<keyword evidence="3" id="KW-1185">Reference proteome</keyword>
<evidence type="ECO:0000256" key="2">
    <source>
        <dbReference type="SAM" id="SignalP"/>
    </source>
</evidence>
<dbReference type="OrthoDB" id="10434927at2759"/>
<keyword evidence="2" id="KW-0732">Signal</keyword>
<dbReference type="Proteomes" id="UP001165740">
    <property type="component" value="Chromosome 14"/>
</dbReference>
<evidence type="ECO:0000256" key="1">
    <source>
        <dbReference type="SAM" id="Phobius"/>
    </source>
</evidence>
<accession>A0A9W2YUL7</accession>
<evidence type="ECO:0000313" key="3">
    <source>
        <dbReference type="Proteomes" id="UP001165740"/>
    </source>
</evidence>
<organism evidence="3 4">
    <name type="scientific">Biomphalaria glabrata</name>
    <name type="common">Bloodfluke planorb</name>
    <name type="synonym">Freshwater snail</name>
    <dbReference type="NCBI Taxonomy" id="6526"/>
    <lineage>
        <taxon>Eukaryota</taxon>
        <taxon>Metazoa</taxon>
        <taxon>Spiralia</taxon>
        <taxon>Lophotrochozoa</taxon>
        <taxon>Mollusca</taxon>
        <taxon>Gastropoda</taxon>
        <taxon>Heterobranchia</taxon>
        <taxon>Euthyneura</taxon>
        <taxon>Panpulmonata</taxon>
        <taxon>Hygrophila</taxon>
        <taxon>Lymnaeoidea</taxon>
        <taxon>Planorbidae</taxon>
        <taxon>Biomphalaria</taxon>
    </lineage>
</organism>
<keyword evidence="1" id="KW-0472">Membrane</keyword>
<name>A0A9W2YUL7_BIOGL</name>
<keyword evidence="1" id="KW-0812">Transmembrane</keyword>
<keyword evidence="1" id="KW-1133">Transmembrane helix</keyword>
<sequence>MYVCIAIVYMLLFIDLLAESTMSPTLTLDKVEFFKNCELWSPIFIDKLLCFGGKVSFLMSSSEIGEAVHITVTSADSKITNMSAHIAFDDCRELSLKTKVLEEIVCACTSKVGNKSFTYLCAMTFNTSYSGSIINAFLEYLNGSHAKDVLLKLPAINKEESTSLPESDIPTKQKLENSDTWKYVSIGLFLLLAAVIVIFIICFIYQRRTSKKEIEKWQKLSIVRKDKLTKLKKERCCPNCQKEKATLESHNESEQFLDPIQDARARYLNSMLTHSDALQELGHADDSSDSDSLEIPMQALKVRM</sequence>
<dbReference type="GeneID" id="106074040"/>
<feature type="chain" id="PRO_5040834378" evidence="2">
    <location>
        <begin position="19"/>
        <end position="304"/>
    </location>
</feature>
<protein>
    <submittedName>
        <fullName evidence="4">Uncharacterized protein LOC106074040 isoform X1</fullName>
    </submittedName>
</protein>
<feature type="signal peptide" evidence="2">
    <location>
        <begin position="1"/>
        <end position="18"/>
    </location>
</feature>
<dbReference type="RefSeq" id="XP_055866478.1">
    <property type="nucleotide sequence ID" value="XM_056010503.1"/>
</dbReference>
<reference evidence="4" key="1">
    <citation type="submission" date="2025-08" db="UniProtKB">
        <authorList>
            <consortium name="RefSeq"/>
        </authorList>
    </citation>
    <scope>IDENTIFICATION</scope>
</reference>
<dbReference type="AlphaFoldDB" id="A0A9W2YUL7"/>
<proteinExistence type="predicted"/>
<feature type="transmembrane region" description="Helical" evidence="1">
    <location>
        <begin position="183"/>
        <end position="205"/>
    </location>
</feature>
<gene>
    <name evidence="4" type="primary">LOC106074040</name>
</gene>
<evidence type="ECO:0000313" key="4">
    <source>
        <dbReference type="RefSeq" id="XP_055866478.1"/>
    </source>
</evidence>